<dbReference type="Proteomes" id="UP000515856">
    <property type="component" value="Chromosome"/>
</dbReference>
<dbReference type="InterPro" id="IPR008929">
    <property type="entry name" value="Chondroitin_lyas"/>
</dbReference>
<dbReference type="PANTHER" id="PTHR38481">
    <property type="entry name" value="HYALURONATE LYASE"/>
    <property type="match status" value="1"/>
</dbReference>
<feature type="active site" evidence="4">
    <location>
        <position position="287"/>
    </location>
</feature>
<dbReference type="InterPro" id="IPR004103">
    <property type="entry name" value="Lyase_8_C"/>
</dbReference>
<dbReference type="EMBL" id="CP060636">
    <property type="protein sequence ID" value="QNM12884.1"/>
    <property type="molecule type" value="Genomic_DNA"/>
</dbReference>
<evidence type="ECO:0000259" key="7">
    <source>
        <dbReference type="Pfam" id="PF02884"/>
    </source>
</evidence>
<feature type="active site" evidence="4">
    <location>
        <position position="349"/>
    </location>
</feature>
<evidence type="ECO:0000256" key="2">
    <source>
        <dbReference type="ARBA" id="ARBA00022729"/>
    </source>
</evidence>
<dbReference type="InterPro" id="IPR003159">
    <property type="entry name" value="Lyase_8_central_dom"/>
</dbReference>
<dbReference type="SUPFAM" id="SSF48230">
    <property type="entry name" value="Chondroitin AC/alginate lyase"/>
    <property type="match status" value="1"/>
</dbReference>
<feature type="compositionally biased region" description="Basic and acidic residues" evidence="5">
    <location>
        <begin position="857"/>
        <end position="901"/>
    </location>
</feature>
<dbReference type="CDD" id="cd01083">
    <property type="entry name" value="GAG_Lyase"/>
    <property type="match status" value="1"/>
</dbReference>
<accession>A0A7G9GQ02</accession>
<protein>
    <submittedName>
        <fullName evidence="9">Polysaccharide lyase 8 family protein</fullName>
    </submittedName>
</protein>
<keyword evidence="3 9" id="KW-0456">Lyase</keyword>
<dbReference type="RefSeq" id="WP_117454032.1">
    <property type="nucleotide sequence ID" value="NZ_CP060636.1"/>
</dbReference>
<name>A0A7G9GQ02_9FIRM</name>
<evidence type="ECO:0000256" key="1">
    <source>
        <dbReference type="ARBA" id="ARBA00006699"/>
    </source>
</evidence>
<dbReference type="GO" id="GO:0016837">
    <property type="term" value="F:carbon-oxygen lyase activity, acting on polysaccharides"/>
    <property type="evidence" value="ECO:0007669"/>
    <property type="project" value="UniProtKB-ARBA"/>
</dbReference>
<reference evidence="9 10" key="1">
    <citation type="submission" date="2020-08" db="EMBL/GenBank/DDBJ databases">
        <authorList>
            <person name="Liu C."/>
            <person name="Sun Q."/>
        </authorList>
    </citation>
    <scope>NUCLEOTIDE SEQUENCE [LARGE SCALE GENOMIC DNA]</scope>
    <source>
        <strain evidence="9 10">NSJ-61</strain>
    </source>
</reference>
<comment type="similarity">
    <text evidence="1">Belongs to the polysaccharide lyase 8 family.</text>
</comment>
<dbReference type="Pfam" id="PF02884">
    <property type="entry name" value="Lyase_8_C"/>
    <property type="match status" value="1"/>
</dbReference>
<evidence type="ECO:0000259" key="6">
    <source>
        <dbReference type="Pfam" id="PF02278"/>
    </source>
</evidence>
<evidence type="ECO:0000256" key="4">
    <source>
        <dbReference type="PIRSR" id="PIRSR638970-1"/>
    </source>
</evidence>
<dbReference type="GO" id="GO:0005975">
    <property type="term" value="P:carbohydrate metabolic process"/>
    <property type="evidence" value="ECO:0007669"/>
    <property type="project" value="InterPro"/>
</dbReference>
<keyword evidence="2" id="KW-0732">Signal</keyword>
<dbReference type="InterPro" id="IPR011071">
    <property type="entry name" value="Lyase_8-like_C"/>
</dbReference>
<feature type="domain" description="Polysaccharide lyase family 8 central" evidence="6">
    <location>
        <begin position="432"/>
        <end position="731"/>
    </location>
</feature>
<dbReference type="GO" id="GO:0005576">
    <property type="term" value="C:extracellular region"/>
    <property type="evidence" value="ECO:0007669"/>
    <property type="project" value="InterPro"/>
</dbReference>
<proteinExistence type="inferred from homology"/>
<feature type="region of interest" description="Disordered" evidence="5">
    <location>
        <begin position="852"/>
        <end position="903"/>
    </location>
</feature>
<evidence type="ECO:0000313" key="9">
    <source>
        <dbReference type="EMBL" id="QNM12884.1"/>
    </source>
</evidence>
<dbReference type="Pfam" id="PF08124">
    <property type="entry name" value="Lyase_8_N"/>
    <property type="match status" value="1"/>
</dbReference>
<dbReference type="AlphaFoldDB" id="A0A7G9GQ02"/>
<evidence type="ECO:0000256" key="5">
    <source>
        <dbReference type="SAM" id="MobiDB-lite"/>
    </source>
</evidence>
<dbReference type="InterPro" id="IPR012970">
    <property type="entry name" value="Lyase_8_alpha_N"/>
</dbReference>
<dbReference type="Gene3D" id="2.60.220.10">
    <property type="entry name" value="Polysaccharide lyase family 8-like, C-terminal"/>
    <property type="match status" value="1"/>
</dbReference>
<sequence length="932" mass="104365">MKKIITGALSSALFLQTGIMIVPISAKETQKAILSENDTLTYMNKIKDSFKNYVAGNETSNSQPVLASKISSIEKAADSAFSSYKGEDDFIFDGINISSKATSEVENSDNLYKTTQNIYKMALAYGTYGTKYYHDKTSEDIICDAIQKFYDQAFSKYYDYSKDGLMFGNWWNWEIGMPTQLSDTFVFMEKALNDRNPELIKNYVKGFDNYLRNGKNGDVDLTAPQHTGTNLADITMNRILQGTVTHDEKRIEKAVQDMMSVFSTIDPYNIVNGNTDGVYADGSFIQHHRVAYTGSYGKLLLQRAVQALVILNDTPWQPSDQLDTLQNWVYNSFAPVMYEGYMMEIVKGRAVSRTASGYSDATGVIESMVLLTQFLPNQEKAKMESQIKYMVQSMPTKLNANGLTLSAVVPYQNIMNDENIQAVSQLKKGSYAFNAMDKNIQVGDGFAFALSRSSNRISKYEYMSGENLKPWFQGDGAFYLYLAGRDQSKSFGVNYMAAIDPYRMPGTTVPNENRLTIPEMFHGSAFYPGYPAGSEEQNDYVYFPVGTNHFSGSVTLNGNTVAGMQLGDDNAYVAKQQGILGDDFIAYKNANANKSWFMFGNKIVVLGSDIHDELHRDVTTTIDNRMSDVNEKTNVSAMDKDGKAVVLSNGSHEHLSWIHYQTNEEHTSIGYYFPEDKAVEVKNETRSANLKDIRTPNPDKEISENFFTLTYEHGKDPKQDTYSYVMMPNASQEEMKTFAQNPDIQVLANTASVHVVKDLSQNMIGYNFFTKGNSNGIQCESAASILEQETDGGTLFAVSDPTFEQKAITLTLDKDYELTQKQDAVTIKYQDGKTIITVNTDQSYGKSINFTLKQKAKPQDDQKDENTEKEHQNKPGSDTSDHKENTVKKETAKTNDVDTGDHTNPIFPAGIAMVSFGAMVEIYRISKKKRKS</sequence>
<feature type="active site" evidence="4">
    <location>
        <position position="296"/>
    </location>
</feature>
<evidence type="ECO:0000313" key="10">
    <source>
        <dbReference type="Proteomes" id="UP000515856"/>
    </source>
</evidence>
<feature type="domain" description="Polysaccharide lyase family 8 C-terminal" evidence="7">
    <location>
        <begin position="745"/>
        <end position="809"/>
    </location>
</feature>
<dbReference type="InterPro" id="IPR038970">
    <property type="entry name" value="Lyase_8"/>
</dbReference>
<dbReference type="SUPFAM" id="SSF49863">
    <property type="entry name" value="Hyaluronate lyase-like, C-terminal domain"/>
    <property type="match status" value="1"/>
</dbReference>
<dbReference type="InterPro" id="IPR014718">
    <property type="entry name" value="GH-type_carb-bd"/>
</dbReference>
<dbReference type="PANTHER" id="PTHR38481:SF1">
    <property type="entry name" value="HYALURONATE LYASE"/>
    <property type="match status" value="1"/>
</dbReference>
<feature type="domain" description="Polysaccharide lyase 8 N-terminal alpha-helical" evidence="8">
    <location>
        <begin position="66"/>
        <end position="388"/>
    </location>
</feature>
<gene>
    <name evidence="9" type="ORF">H9Q80_02720</name>
</gene>
<dbReference type="SUPFAM" id="SSF74650">
    <property type="entry name" value="Galactose mutarotase-like"/>
    <property type="match status" value="1"/>
</dbReference>
<evidence type="ECO:0000256" key="3">
    <source>
        <dbReference type="ARBA" id="ARBA00023239"/>
    </source>
</evidence>
<dbReference type="Gene3D" id="2.70.98.10">
    <property type="match status" value="1"/>
</dbReference>
<dbReference type="Pfam" id="PF02278">
    <property type="entry name" value="Lyase_8"/>
    <property type="match status" value="1"/>
</dbReference>
<keyword evidence="10" id="KW-1185">Reference proteome</keyword>
<dbReference type="InterPro" id="IPR011013">
    <property type="entry name" value="Gal_mutarotase_sf_dom"/>
</dbReference>
<dbReference type="GO" id="GO:0030246">
    <property type="term" value="F:carbohydrate binding"/>
    <property type="evidence" value="ECO:0007669"/>
    <property type="project" value="InterPro"/>
</dbReference>
<organism evidence="9 10">
    <name type="scientific">[Eubacterium] hominis</name>
    <dbReference type="NCBI Taxonomy" id="2764325"/>
    <lineage>
        <taxon>Bacteria</taxon>
        <taxon>Bacillati</taxon>
        <taxon>Bacillota</taxon>
        <taxon>Erysipelotrichia</taxon>
        <taxon>Erysipelotrichales</taxon>
        <taxon>Erysipelotrichaceae</taxon>
        <taxon>Amedibacillus</taxon>
    </lineage>
</organism>
<dbReference type="KEGG" id="ehn:H9Q80_02720"/>
<dbReference type="Gene3D" id="1.50.10.100">
    <property type="entry name" value="Chondroitin AC/alginate lyase"/>
    <property type="match status" value="1"/>
</dbReference>
<evidence type="ECO:0000259" key="8">
    <source>
        <dbReference type="Pfam" id="PF08124"/>
    </source>
</evidence>